<dbReference type="CDD" id="cd05635">
    <property type="entry name" value="LbH_unknown"/>
    <property type="match status" value="1"/>
</dbReference>
<dbReference type="RefSeq" id="WP_093240190.1">
    <property type="nucleotide sequence ID" value="NZ_FNQF01000003.1"/>
</dbReference>
<gene>
    <name evidence="3" type="ORF">SAMN05421540_10333</name>
</gene>
<dbReference type="Proteomes" id="UP000198820">
    <property type="component" value="Unassembled WGS sequence"/>
</dbReference>
<dbReference type="Gene3D" id="2.160.10.10">
    <property type="entry name" value="Hexapeptide repeat proteins"/>
    <property type="match status" value="1"/>
</dbReference>
<keyword evidence="1 3" id="KW-0808">Transferase</keyword>
<keyword evidence="2" id="KW-0012">Acyltransferase</keyword>
<protein>
    <submittedName>
        <fullName evidence="3">UDP-N-acetylglucosamine diphosphorylase/glucosamine-1-phosphate N-acetyltransferase</fullName>
    </submittedName>
</protein>
<name>A0A1H3Y6T6_9FLAO</name>
<evidence type="ECO:0000256" key="1">
    <source>
        <dbReference type="ARBA" id="ARBA00022679"/>
    </source>
</evidence>
<evidence type="ECO:0000313" key="4">
    <source>
        <dbReference type="Proteomes" id="UP000198820"/>
    </source>
</evidence>
<dbReference type="InterPro" id="IPR023917">
    <property type="entry name" value="Bifunctiontional_GlmU_bac-type"/>
</dbReference>
<dbReference type="PANTHER" id="PTHR43584:SF9">
    <property type="entry name" value="TRANSFERASE HEXAPEPTIDE REPEAT CONTAINING PROTEIN"/>
    <property type="match status" value="1"/>
</dbReference>
<proteinExistence type="predicted"/>
<dbReference type="Pfam" id="PF13562">
    <property type="entry name" value="NTP_transf_4"/>
    <property type="match status" value="1"/>
</dbReference>
<organism evidence="3 4">
    <name type="scientific">Psychroflexus halocasei</name>
    <dbReference type="NCBI Taxonomy" id="908615"/>
    <lineage>
        <taxon>Bacteria</taxon>
        <taxon>Pseudomonadati</taxon>
        <taxon>Bacteroidota</taxon>
        <taxon>Flavobacteriia</taxon>
        <taxon>Flavobacteriales</taxon>
        <taxon>Flavobacteriaceae</taxon>
        <taxon>Psychroflexus</taxon>
    </lineage>
</organism>
<dbReference type="GO" id="GO:0016746">
    <property type="term" value="F:acyltransferase activity"/>
    <property type="evidence" value="ECO:0007669"/>
    <property type="project" value="UniProtKB-KW"/>
</dbReference>
<dbReference type="NCBIfam" id="TIGR03991">
    <property type="entry name" value="alt_bact_glmU"/>
    <property type="match status" value="1"/>
</dbReference>
<reference evidence="3 4" key="1">
    <citation type="submission" date="2016-10" db="EMBL/GenBank/DDBJ databases">
        <authorList>
            <person name="de Groot N.N."/>
        </authorList>
    </citation>
    <scope>NUCLEOTIDE SEQUENCE [LARGE SCALE GENOMIC DNA]</scope>
    <source>
        <strain evidence="3 4">DSM 23581</strain>
    </source>
</reference>
<keyword evidence="4" id="KW-1185">Reference proteome</keyword>
<evidence type="ECO:0000256" key="2">
    <source>
        <dbReference type="ARBA" id="ARBA00023315"/>
    </source>
</evidence>
<sequence>MNIVLFDDEHRHNFLPLTYTRPIADLRIGIRKISEKYENIFETSVFYETEDYLQEKFQKSDGSEESIYINSRFLPDQHLIESIESLSFDEVLQTESTVVAYKLKSGATLDTSTLKKVDFKHQNIEIKNVWDIFAQNHQAIQDDFERITSGRTSQEIPSHVYAVNPSQIFIEEGATVHNATLNASEGAIYIGKNAEVMENTAVRGPFALCESSTLKMGAKIYTGTTIGPHSKVGGEVSNSVITGYSNKGHDGFLGNSILGEWCNIGADSNTSNLKNNYASVKLWDYSKKGFTYTGLQFCGLIMGDHSKSAINTMFNTGTIIGVSTNIFGSGFPRNFVPSFSWGGNQGVKTYNLKKAMEVADIVMKRRQLELNSVEQNILEKVHELTQPYRRD</sequence>
<dbReference type="STRING" id="908615.SAMN05421540_10333"/>
<dbReference type="InterPro" id="IPR011004">
    <property type="entry name" value="Trimer_LpxA-like_sf"/>
</dbReference>
<accession>A0A1H3Y6T6</accession>
<dbReference type="PANTHER" id="PTHR43584">
    <property type="entry name" value="NUCLEOTIDYL TRANSFERASE"/>
    <property type="match status" value="1"/>
</dbReference>
<dbReference type="InterPro" id="IPR050065">
    <property type="entry name" value="GlmU-like"/>
</dbReference>
<dbReference type="AlphaFoldDB" id="A0A1H3Y6T6"/>
<evidence type="ECO:0000313" key="3">
    <source>
        <dbReference type="EMBL" id="SEA06578.1"/>
    </source>
</evidence>
<dbReference type="GO" id="GO:0016779">
    <property type="term" value="F:nucleotidyltransferase activity"/>
    <property type="evidence" value="ECO:0007669"/>
    <property type="project" value="UniProtKB-ARBA"/>
</dbReference>
<dbReference type="EMBL" id="FNQF01000003">
    <property type="protein sequence ID" value="SEA06578.1"/>
    <property type="molecule type" value="Genomic_DNA"/>
</dbReference>
<dbReference type="SUPFAM" id="SSF51161">
    <property type="entry name" value="Trimeric LpxA-like enzymes"/>
    <property type="match status" value="1"/>
</dbReference>